<accession>A0A1M5LAY3</accession>
<keyword evidence="7" id="KW-0732">Signal</keyword>
<evidence type="ECO:0000256" key="4">
    <source>
        <dbReference type="ARBA" id="ARBA00022825"/>
    </source>
</evidence>
<dbReference type="PROSITE" id="PS00138">
    <property type="entry name" value="SUBTILASE_SER"/>
    <property type="match status" value="1"/>
</dbReference>
<gene>
    <name evidence="10" type="ORF">SAMN04488068_0805</name>
</gene>
<evidence type="ECO:0000256" key="3">
    <source>
        <dbReference type="ARBA" id="ARBA00022801"/>
    </source>
</evidence>
<feature type="active site" description="Charge relay system" evidence="5 6">
    <location>
        <position position="177"/>
    </location>
</feature>
<keyword evidence="4 6" id="KW-0720">Serine protease</keyword>
<dbReference type="Proteomes" id="UP000199758">
    <property type="component" value="Unassembled WGS sequence"/>
</dbReference>
<dbReference type="InterPro" id="IPR050131">
    <property type="entry name" value="Peptidase_S8_subtilisin-like"/>
</dbReference>
<evidence type="ECO:0000259" key="9">
    <source>
        <dbReference type="Pfam" id="PF22148"/>
    </source>
</evidence>
<dbReference type="InterPro" id="IPR000209">
    <property type="entry name" value="Peptidase_S8/S53_dom"/>
</dbReference>
<proteinExistence type="inferred from homology"/>
<evidence type="ECO:0000256" key="5">
    <source>
        <dbReference type="PIRSR" id="PIRSR615500-1"/>
    </source>
</evidence>
<feature type="domain" description="Peptidase S8/S53" evidence="8">
    <location>
        <begin position="170"/>
        <end position="441"/>
    </location>
</feature>
<dbReference type="SUPFAM" id="SSF52743">
    <property type="entry name" value="Subtilisin-like"/>
    <property type="match status" value="1"/>
</dbReference>
<dbReference type="InterPro" id="IPR015500">
    <property type="entry name" value="Peptidase_S8_subtilisin-rel"/>
</dbReference>
<evidence type="ECO:0000256" key="1">
    <source>
        <dbReference type="ARBA" id="ARBA00011073"/>
    </source>
</evidence>
<dbReference type="PROSITE" id="PS00137">
    <property type="entry name" value="SUBTILASE_HIS"/>
    <property type="match status" value="1"/>
</dbReference>
<keyword evidence="11" id="KW-1185">Reference proteome</keyword>
<evidence type="ECO:0000259" key="8">
    <source>
        <dbReference type="Pfam" id="PF00082"/>
    </source>
</evidence>
<feature type="active site" description="Charge relay system" evidence="5 6">
    <location>
        <position position="233"/>
    </location>
</feature>
<dbReference type="Pfam" id="PF00082">
    <property type="entry name" value="Peptidase_S8"/>
    <property type="match status" value="1"/>
</dbReference>
<dbReference type="PRINTS" id="PR00723">
    <property type="entry name" value="SUBTILISIN"/>
</dbReference>
<dbReference type="AlphaFoldDB" id="A0A1M5LAY3"/>
<dbReference type="STRING" id="490188.SAMN04488068_0805"/>
<evidence type="ECO:0000256" key="6">
    <source>
        <dbReference type="PROSITE-ProRule" id="PRU01240"/>
    </source>
</evidence>
<comment type="similarity">
    <text evidence="1 6">Belongs to the peptidase S8 family.</text>
</comment>
<dbReference type="EMBL" id="FQWZ01000002">
    <property type="protein sequence ID" value="SHG62274.1"/>
    <property type="molecule type" value="Genomic_DNA"/>
</dbReference>
<dbReference type="RefSeq" id="WP_072895391.1">
    <property type="nucleotide sequence ID" value="NZ_FQWZ01000002.1"/>
</dbReference>
<evidence type="ECO:0000313" key="10">
    <source>
        <dbReference type="EMBL" id="SHG62274.1"/>
    </source>
</evidence>
<reference evidence="10 11" key="1">
    <citation type="submission" date="2016-11" db="EMBL/GenBank/DDBJ databases">
        <authorList>
            <person name="Jaros S."/>
            <person name="Januszkiewicz K."/>
            <person name="Wedrychowicz H."/>
        </authorList>
    </citation>
    <scope>NUCLEOTIDE SEQUENCE [LARGE SCALE GENOMIC DNA]</scope>
    <source>
        <strain evidence="10 11">CGMCC 1.7049</strain>
    </source>
</reference>
<evidence type="ECO:0000256" key="2">
    <source>
        <dbReference type="ARBA" id="ARBA00022670"/>
    </source>
</evidence>
<dbReference type="Gene3D" id="3.40.50.200">
    <property type="entry name" value="Peptidase S8/S53 domain"/>
    <property type="match status" value="1"/>
</dbReference>
<dbReference type="GO" id="GO:0006508">
    <property type="term" value="P:proteolysis"/>
    <property type="evidence" value="ECO:0007669"/>
    <property type="project" value="UniProtKB-KW"/>
</dbReference>
<dbReference type="GO" id="GO:0004252">
    <property type="term" value="F:serine-type endopeptidase activity"/>
    <property type="evidence" value="ECO:0007669"/>
    <property type="project" value="UniProtKB-UniRule"/>
</dbReference>
<dbReference type="InterPro" id="IPR022398">
    <property type="entry name" value="Peptidase_S8_His-AS"/>
</dbReference>
<dbReference type="InterPro" id="IPR023828">
    <property type="entry name" value="Peptidase_S8_Ser-AS"/>
</dbReference>
<feature type="active site" description="Charge relay system" evidence="5 6">
    <location>
        <position position="405"/>
    </location>
</feature>
<protein>
    <submittedName>
        <fullName evidence="10">Subtilase family protein</fullName>
    </submittedName>
</protein>
<feature type="chain" id="PRO_5013132984" evidence="7">
    <location>
        <begin position="28"/>
        <end position="459"/>
    </location>
</feature>
<keyword evidence="3 6" id="KW-0378">Hydrolase</keyword>
<sequence length="459" mass="46742">MSNKGMLQIAGGLLLAAVSLTATTAVAGGRPDLVQLGLQQQRPYASGELLVQFMPGTRAQQKLAALKSIGGSRAELVAASSRRADRKGDLELVRIPSGVAMGTALAALARSSVVEFAEPNWIYQHTATSNDAFYVSNQLFGMYSATSTPANVYGSHAADAWAAGHTCNANTYIGVIDEGMMRTHEDLGANTWVNPYETADGIDNDGNGYVDDFYGWDFAGGDNSTFDGVGDDHGTHVSGTIAGVGGNGIGVVGVCWTAKLISGKFLGNRGGTTANAIKAVNYFTDLKTRHGLNIVATNNSWGGGGFSQGLEDAIVAGGNANILFVASAGNSTVDTDVSPQYPAGYDSDVIVSVASITSTGALSSFSNYGLTTVDIGAPGSSINSTVPKRTRGGVGSGYAAYSGTSMAAPHVTGAAALYASTHPGATALQIKQAILASATPTTSLAGKTVTGGRLNVGGF</sequence>
<feature type="signal peptide" evidence="7">
    <location>
        <begin position="1"/>
        <end position="27"/>
    </location>
</feature>
<dbReference type="PANTHER" id="PTHR43806">
    <property type="entry name" value="PEPTIDASE S8"/>
    <property type="match status" value="1"/>
</dbReference>
<dbReference type="InterPro" id="IPR054399">
    <property type="entry name" value="Fervidolysin-like_N_prodom"/>
</dbReference>
<evidence type="ECO:0000313" key="11">
    <source>
        <dbReference type="Proteomes" id="UP000199758"/>
    </source>
</evidence>
<dbReference type="CDD" id="cd07473">
    <property type="entry name" value="Peptidases_S8_Subtilisin_like"/>
    <property type="match status" value="1"/>
</dbReference>
<evidence type="ECO:0000256" key="7">
    <source>
        <dbReference type="SAM" id="SignalP"/>
    </source>
</evidence>
<dbReference type="Pfam" id="PF22148">
    <property type="entry name" value="Fervidolysin_NPro-like"/>
    <property type="match status" value="1"/>
</dbReference>
<dbReference type="InterPro" id="IPR036852">
    <property type="entry name" value="Peptidase_S8/S53_dom_sf"/>
</dbReference>
<dbReference type="InterPro" id="IPR034204">
    <property type="entry name" value="PfSUB1-like_cat_dom"/>
</dbReference>
<dbReference type="PROSITE" id="PS51892">
    <property type="entry name" value="SUBTILASE"/>
    <property type="match status" value="1"/>
</dbReference>
<organism evidence="10 11">
    <name type="scientific">Hydrocarboniphaga daqingensis</name>
    <dbReference type="NCBI Taxonomy" id="490188"/>
    <lineage>
        <taxon>Bacteria</taxon>
        <taxon>Pseudomonadati</taxon>
        <taxon>Pseudomonadota</taxon>
        <taxon>Gammaproteobacteria</taxon>
        <taxon>Nevskiales</taxon>
        <taxon>Nevskiaceae</taxon>
        <taxon>Hydrocarboniphaga</taxon>
    </lineage>
</organism>
<name>A0A1M5LAY3_9GAMM</name>
<dbReference type="PANTHER" id="PTHR43806:SF11">
    <property type="entry name" value="CEREVISIN-RELATED"/>
    <property type="match status" value="1"/>
</dbReference>
<keyword evidence="2 6" id="KW-0645">Protease</keyword>
<feature type="domain" description="Fervidolysin-like N-terminal prodomain" evidence="9">
    <location>
        <begin position="40"/>
        <end position="120"/>
    </location>
</feature>